<reference evidence="10 11" key="1">
    <citation type="submission" date="2016-11" db="EMBL/GenBank/DDBJ databases">
        <authorList>
            <person name="Jaros S."/>
            <person name="Januszkiewicz K."/>
            <person name="Wedrychowicz H."/>
        </authorList>
    </citation>
    <scope>NUCLEOTIDE SEQUENCE [LARGE SCALE GENOMIC DNA]</scope>
</reference>
<keyword evidence="4 8" id="KW-0812">Transmembrane</keyword>
<evidence type="ECO:0000256" key="2">
    <source>
        <dbReference type="ARBA" id="ARBA00006829"/>
    </source>
</evidence>
<dbReference type="InterPro" id="IPR020846">
    <property type="entry name" value="MFS_dom"/>
</dbReference>
<dbReference type="InterPro" id="IPR050930">
    <property type="entry name" value="MFS_Vesicular_Transporter"/>
</dbReference>
<gene>
    <name evidence="10" type="primary">BQ5605_C025g09986</name>
    <name evidence="10" type="ORF">BQ5605_C025G09986</name>
</gene>
<evidence type="ECO:0000256" key="1">
    <source>
        <dbReference type="ARBA" id="ARBA00004141"/>
    </source>
</evidence>
<dbReference type="GO" id="GO:0016020">
    <property type="term" value="C:membrane"/>
    <property type="evidence" value="ECO:0007669"/>
    <property type="project" value="UniProtKB-SubCell"/>
</dbReference>
<feature type="transmembrane region" description="Helical" evidence="8">
    <location>
        <begin position="317"/>
        <end position="334"/>
    </location>
</feature>
<evidence type="ECO:0000256" key="4">
    <source>
        <dbReference type="ARBA" id="ARBA00022692"/>
    </source>
</evidence>
<feature type="transmembrane region" description="Helical" evidence="8">
    <location>
        <begin position="37"/>
        <end position="60"/>
    </location>
</feature>
<dbReference type="InterPro" id="IPR001958">
    <property type="entry name" value="Tet-R_TetA/multi-R_MdtG-like"/>
</dbReference>
<dbReference type="Gene3D" id="1.20.1250.20">
    <property type="entry name" value="MFS general substrate transporter like domains"/>
    <property type="match status" value="1"/>
</dbReference>
<evidence type="ECO:0000256" key="3">
    <source>
        <dbReference type="ARBA" id="ARBA00022448"/>
    </source>
</evidence>
<dbReference type="STRING" id="796604.A0A2X0MM79"/>
<protein>
    <submittedName>
        <fullName evidence="10">BQ5605_C025g09986 protein</fullName>
    </submittedName>
</protein>
<feature type="transmembrane region" description="Helical" evidence="8">
    <location>
        <begin position="475"/>
        <end position="498"/>
    </location>
</feature>
<dbReference type="AlphaFoldDB" id="A0A2X0MM79"/>
<evidence type="ECO:0000256" key="5">
    <source>
        <dbReference type="ARBA" id="ARBA00022989"/>
    </source>
</evidence>
<feature type="transmembrane region" description="Helical" evidence="8">
    <location>
        <begin position="80"/>
        <end position="100"/>
    </location>
</feature>
<dbReference type="CDD" id="cd17325">
    <property type="entry name" value="MFS_MdtG_SLC18_like"/>
    <property type="match status" value="1"/>
</dbReference>
<evidence type="ECO:0000256" key="6">
    <source>
        <dbReference type="ARBA" id="ARBA00023136"/>
    </source>
</evidence>
<dbReference type="PANTHER" id="PTHR23506">
    <property type="entry name" value="GH10249P"/>
    <property type="match status" value="1"/>
</dbReference>
<feature type="compositionally biased region" description="Basic and acidic residues" evidence="7">
    <location>
        <begin position="288"/>
        <end position="297"/>
    </location>
</feature>
<evidence type="ECO:0000256" key="8">
    <source>
        <dbReference type="SAM" id="Phobius"/>
    </source>
</evidence>
<evidence type="ECO:0000256" key="7">
    <source>
        <dbReference type="SAM" id="MobiDB-lite"/>
    </source>
</evidence>
<name>A0A2X0MM79_9BASI</name>
<proteinExistence type="inferred from homology"/>
<feature type="transmembrane region" description="Helical" evidence="8">
    <location>
        <begin position="169"/>
        <end position="187"/>
    </location>
</feature>
<sequence length="527" mass="56205">MKIPFISRRRKDSELETTNTLTGRPPFLLGLRSSTPYIALTVGVGVLVDLSGYGLVVPVVSLRVPFRLEALGYDNVGSKTGWLVAAYAAGLIVSSPPIAYVGGRFKDKRTPLLIALGFMAAAVVLFMETSSYPAMLVSRVLQGISGTGIWTLGLALVTDSVPEARVGIIMGYVMVGFTVGQLIGPPVGGVLYERMGYRAPFVFALCLIFVDFVLRLFVIEKRTALKWIRAGKIDLPNFEAPGYTNPNEKTIDEAKADGQILPGQEVRPVIADGSRPASIDPAAGVEKGQAEKSERKPATELGPWAALKIMSTSMRPVTLFALTLLNGITLGGLLDTGITLHLNDIYGLNSLGAGLVFIGLIAPSIVASPFAGWACDRYGAKGIATIGMLLTFPGYLLLIINGPLPLTVFFLVILGFALSFFLTPVTQDLSVVVQNTPGLPSTYAYGAFNMMYSIGSFIGPIITGQIIEGLGIRKGWIITAIICAVLSAMLTPFTVIYVGGRCTWFDRFTKSSTQQTSAASDATTVQV</sequence>
<feature type="region of interest" description="Disordered" evidence="7">
    <location>
        <begin position="271"/>
        <end position="297"/>
    </location>
</feature>
<organism evidence="10 11">
    <name type="scientific">Microbotryum silenes-dioicae</name>
    <dbReference type="NCBI Taxonomy" id="796604"/>
    <lineage>
        <taxon>Eukaryota</taxon>
        <taxon>Fungi</taxon>
        <taxon>Dikarya</taxon>
        <taxon>Basidiomycota</taxon>
        <taxon>Pucciniomycotina</taxon>
        <taxon>Microbotryomycetes</taxon>
        <taxon>Microbotryales</taxon>
        <taxon>Microbotryaceae</taxon>
        <taxon>Microbotryum</taxon>
    </lineage>
</organism>
<evidence type="ECO:0000313" key="11">
    <source>
        <dbReference type="Proteomes" id="UP000249464"/>
    </source>
</evidence>
<dbReference type="GO" id="GO:0022857">
    <property type="term" value="F:transmembrane transporter activity"/>
    <property type="evidence" value="ECO:0007669"/>
    <property type="project" value="InterPro"/>
</dbReference>
<dbReference type="Proteomes" id="UP000249464">
    <property type="component" value="Unassembled WGS sequence"/>
</dbReference>
<evidence type="ECO:0000259" key="9">
    <source>
        <dbReference type="PROSITE" id="PS50850"/>
    </source>
</evidence>
<dbReference type="EMBL" id="FQNC01000087">
    <property type="protein sequence ID" value="SGZ26882.1"/>
    <property type="molecule type" value="Genomic_DNA"/>
</dbReference>
<feature type="transmembrane region" description="Helical" evidence="8">
    <location>
        <begin position="112"/>
        <end position="134"/>
    </location>
</feature>
<dbReference type="InterPro" id="IPR011701">
    <property type="entry name" value="MFS"/>
</dbReference>
<feature type="transmembrane region" description="Helical" evidence="8">
    <location>
        <begin position="354"/>
        <end position="374"/>
    </location>
</feature>
<accession>A0A2X0MM79</accession>
<feature type="transmembrane region" description="Helical" evidence="8">
    <location>
        <begin position="140"/>
        <end position="157"/>
    </location>
</feature>
<dbReference type="PRINTS" id="PR01035">
    <property type="entry name" value="TCRTETA"/>
</dbReference>
<feature type="domain" description="Major facilitator superfamily (MFS) profile" evidence="9">
    <location>
        <begin position="38"/>
        <end position="499"/>
    </location>
</feature>
<keyword evidence="5 8" id="KW-1133">Transmembrane helix</keyword>
<evidence type="ECO:0000313" key="10">
    <source>
        <dbReference type="EMBL" id="SGZ26882.1"/>
    </source>
</evidence>
<comment type="subcellular location">
    <subcellularLocation>
        <location evidence="1">Membrane</location>
        <topology evidence="1">Multi-pass membrane protein</topology>
    </subcellularLocation>
</comment>
<feature type="transmembrane region" description="Helical" evidence="8">
    <location>
        <begin position="442"/>
        <end position="463"/>
    </location>
</feature>
<feature type="transmembrane region" description="Helical" evidence="8">
    <location>
        <begin position="199"/>
        <end position="219"/>
    </location>
</feature>
<feature type="transmembrane region" description="Helical" evidence="8">
    <location>
        <begin position="395"/>
        <end position="422"/>
    </location>
</feature>
<comment type="similarity">
    <text evidence="2">Belongs to the major facilitator superfamily. Vesicular transporter family.</text>
</comment>
<dbReference type="InterPro" id="IPR036259">
    <property type="entry name" value="MFS_trans_sf"/>
</dbReference>
<dbReference type="SUPFAM" id="SSF103473">
    <property type="entry name" value="MFS general substrate transporter"/>
    <property type="match status" value="1"/>
</dbReference>
<dbReference type="Pfam" id="PF07690">
    <property type="entry name" value="MFS_1"/>
    <property type="match status" value="1"/>
</dbReference>
<keyword evidence="3" id="KW-0813">Transport</keyword>
<dbReference type="PANTHER" id="PTHR23506:SF23">
    <property type="entry name" value="GH10249P"/>
    <property type="match status" value="1"/>
</dbReference>
<keyword evidence="11" id="KW-1185">Reference proteome</keyword>
<keyword evidence="6 8" id="KW-0472">Membrane</keyword>
<dbReference type="PROSITE" id="PS50850">
    <property type="entry name" value="MFS"/>
    <property type="match status" value="1"/>
</dbReference>